<dbReference type="GeneID" id="55642018"/>
<protein>
    <submittedName>
        <fullName evidence="1">Uncharacterized protein</fullName>
    </submittedName>
</protein>
<proteinExistence type="predicted"/>
<dbReference type="AlphaFoldDB" id="A0A6N0NZD3"/>
<name>A0A6N0NZD3_9CREN</name>
<dbReference type="EMBL" id="CP049074">
    <property type="protein sequence ID" value="QKR00440.1"/>
    <property type="molecule type" value="Genomic_DNA"/>
</dbReference>
<reference evidence="1 2" key="1">
    <citation type="submission" date="2020-02" db="EMBL/GenBank/DDBJ databases">
        <title>Comparative genome analysis reveals the metabolism and evolution of the thermophilic archaeal genus Metallosphaera.</title>
        <authorList>
            <person name="Jiang C."/>
        </authorList>
    </citation>
    <scope>NUCLEOTIDE SEQUENCE [LARGE SCALE GENOMIC DNA]</scope>
    <source>
        <strain evidence="1 2">Ric-A</strain>
    </source>
</reference>
<dbReference type="Proteomes" id="UP000509301">
    <property type="component" value="Chromosome"/>
</dbReference>
<evidence type="ECO:0000313" key="2">
    <source>
        <dbReference type="Proteomes" id="UP000509301"/>
    </source>
</evidence>
<organism evidence="1 2">
    <name type="scientific">Metallosphaera tengchongensis</name>
    <dbReference type="NCBI Taxonomy" id="1532350"/>
    <lineage>
        <taxon>Archaea</taxon>
        <taxon>Thermoproteota</taxon>
        <taxon>Thermoprotei</taxon>
        <taxon>Sulfolobales</taxon>
        <taxon>Sulfolobaceae</taxon>
        <taxon>Metallosphaera</taxon>
    </lineage>
</organism>
<keyword evidence="2" id="KW-1185">Reference proteome</keyword>
<accession>A0A6N0NZD3</accession>
<dbReference type="RefSeq" id="WP_174631438.1">
    <property type="nucleotide sequence ID" value="NZ_CP049074.1"/>
</dbReference>
<sequence length="282" mass="31101">MTLTVVINGAEIPIGTDKIIIKGKKRYLTSRLLYFTLKTFSQMPRLYGVADSDPVKAWKRNFEQKYASILSSHLDPGKIRLKGEFTLLAKRFAISGKIDGNGLKVTVDLLEKPSNVSTGLRGMVEVDSFYFTGIERPKPSLIPGSKDGFLGGFHRFLVLQTESASGIPKTLGIISEYINSIVLPQGFSTNVLGRVVTIDEKEGLFLDGEPLYNVDPEMLSLIGLKLSLDMAPENGVVVLEDPEAHLSDENKDVVKEWIDKYKGTMVIVTCDNIFSNGKVIEA</sequence>
<evidence type="ECO:0000313" key="1">
    <source>
        <dbReference type="EMBL" id="QKR00440.1"/>
    </source>
</evidence>
<dbReference type="KEGG" id="mten:GWK48_08700"/>
<gene>
    <name evidence="1" type="ORF">GWK48_08700</name>
</gene>
<dbReference type="OrthoDB" id="34339at2157"/>